<evidence type="ECO:0000313" key="4">
    <source>
        <dbReference type="EMBL" id="GAA5253134.1"/>
    </source>
</evidence>
<sequence length="146" mass="16145">MIMIESLRPSDIVMVYKIDRIVRSLKGLIEIIELLNNKNVDLVSLDSGDKVDTTSPMGKAFFQIAGVFAELERSMINAGTKAGIERAKLGGVKFGRTVGSINKTTAGKIEKIKIFLKVGKTYDWISKELSVSKKTIADIKKLLQEK</sequence>
<dbReference type="SMART" id="SM00857">
    <property type="entry name" value="Resolvase"/>
    <property type="match status" value="1"/>
</dbReference>
<feature type="domain" description="Resolvase/invertase-type recombinase catalytic" evidence="3">
    <location>
        <begin position="1"/>
        <end position="91"/>
    </location>
</feature>
<keyword evidence="5" id="KW-1185">Reference proteome</keyword>
<reference evidence="4 5" key="1">
    <citation type="journal article" date="2024" name="Microbiol. Immunol.">
        <title>Discovery of a novel spotted fever group Rickettsia, 'Candidatus Rickettsia kedanie,' in unfed larval chigger mites, Leptotrombidium scutellare.</title>
        <authorList>
            <person name="Ogawa M."/>
            <person name="Matsutani M."/>
            <person name="Katayama T."/>
            <person name="Takada N."/>
            <person name="Noda S."/>
            <person name="Takahashi M."/>
            <person name="Kageyama D."/>
            <person name="Hanaoka N."/>
            <person name="Ebihara H."/>
        </authorList>
    </citation>
    <scope>NUCLEOTIDE SEQUENCE [LARGE SCALE GENOMIC DNA]</scope>
    <source>
        <strain evidence="4 5">KNCP2-13</strain>
    </source>
</reference>
<keyword evidence="2" id="KW-0233">DNA recombination</keyword>
<evidence type="ECO:0000256" key="1">
    <source>
        <dbReference type="ARBA" id="ARBA00023125"/>
    </source>
</evidence>
<dbReference type="EMBL" id="BAABMM010000051">
    <property type="protein sequence ID" value="GAA5253134.1"/>
    <property type="molecule type" value="Genomic_DNA"/>
</dbReference>
<dbReference type="PROSITE" id="PS51736">
    <property type="entry name" value="RECOMBINASES_3"/>
    <property type="match status" value="1"/>
</dbReference>
<dbReference type="PANTHER" id="PTHR30461:SF2">
    <property type="entry name" value="SERINE RECOMBINASE PINE-RELATED"/>
    <property type="match status" value="1"/>
</dbReference>
<evidence type="ECO:0000313" key="5">
    <source>
        <dbReference type="Proteomes" id="UP001628124"/>
    </source>
</evidence>
<protein>
    <recommendedName>
        <fullName evidence="3">Resolvase/invertase-type recombinase catalytic domain-containing protein</fullName>
    </recommendedName>
</protein>
<gene>
    <name evidence="4" type="ORF">KNCP2_14240</name>
</gene>
<dbReference type="SUPFAM" id="SSF53041">
    <property type="entry name" value="Resolvase-like"/>
    <property type="match status" value="1"/>
</dbReference>
<dbReference type="Gene3D" id="3.40.50.1390">
    <property type="entry name" value="Resolvase, N-terminal catalytic domain"/>
    <property type="match status" value="1"/>
</dbReference>
<dbReference type="InterPro" id="IPR006119">
    <property type="entry name" value="Resolv_N"/>
</dbReference>
<organism evidence="4 5">
    <name type="scientific">Candidatus Rickettsia kedanie</name>
    <dbReference type="NCBI Taxonomy" id="3115352"/>
    <lineage>
        <taxon>Bacteria</taxon>
        <taxon>Pseudomonadati</taxon>
        <taxon>Pseudomonadota</taxon>
        <taxon>Alphaproteobacteria</taxon>
        <taxon>Rickettsiales</taxon>
        <taxon>Rickettsiaceae</taxon>
        <taxon>Rickettsieae</taxon>
        <taxon>Rickettsia</taxon>
        <taxon>spotted fever group</taxon>
    </lineage>
</organism>
<keyword evidence="1" id="KW-0238">DNA-binding</keyword>
<evidence type="ECO:0000259" key="3">
    <source>
        <dbReference type="PROSITE" id="PS51736"/>
    </source>
</evidence>
<accession>A0ABP9TV56</accession>
<dbReference type="Pfam" id="PF00239">
    <property type="entry name" value="Resolvase"/>
    <property type="match status" value="1"/>
</dbReference>
<comment type="caution">
    <text evidence="4">The sequence shown here is derived from an EMBL/GenBank/DDBJ whole genome shotgun (WGS) entry which is preliminary data.</text>
</comment>
<evidence type="ECO:0000256" key="2">
    <source>
        <dbReference type="ARBA" id="ARBA00023172"/>
    </source>
</evidence>
<dbReference type="PANTHER" id="PTHR30461">
    <property type="entry name" value="DNA-INVERTASE FROM LAMBDOID PROPHAGE"/>
    <property type="match status" value="1"/>
</dbReference>
<dbReference type="CDD" id="cd03768">
    <property type="entry name" value="SR_ResInv"/>
    <property type="match status" value="1"/>
</dbReference>
<proteinExistence type="predicted"/>
<dbReference type="InterPro" id="IPR036162">
    <property type="entry name" value="Resolvase-like_N_sf"/>
</dbReference>
<dbReference type="Proteomes" id="UP001628124">
    <property type="component" value="Unassembled WGS sequence"/>
</dbReference>
<name>A0ABP9TV56_9RICK</name>
<dbReference type="InterPro" id="IPR050639">
    <property type="entry name" value="SSR_resolvase"/>
</dbReference>